<sequence length="203" mass="21975">MHASNLLKAVLKPQAPSSGEKSTSVTTCAVIPSTKISTKKVAKKGKVSTETPPVKMTCLCAPTKHAGSFRCRFHRSQTQLGASPVPSSSPPKTKDVETVVSVTESRMCSIMPEMILKPVVSLPAPPPNSMARSPRRGTSRLNRMVVASHCDETEVLNRIIDEEQLKPVKKMATGTGFSFSSAERPRSLVFSMVQNGHERTEIC</sequence>
<gene>
    <name evidence="2" type="ORF">CSSPTR1EN2_LOCUS8574</name>
</gene>
<evidence type="ECO:0000256" key="1">
    <source>
        <dbReference type="SAM" id="MobiDB-lite"/>
    </source>
</evidence>
<reference evidence="2" key="1">
    <citation type="submission" date="2024-02" db="EMBL/GenBank/DDBJ databases">
        <authorList>
            <consortium name="ELIXIR-Norway"/>
            <consortium name="Elixir Norway"/>
        </authorList>
    </citation>
    <scope>NUCLEOTIDE SEQUENCE</scope>
</reference>
<name>A0ABP0TWM9_9BRYO</name>
<feature type="region of interest" description="Disordered" evidence="1">
    <location>
        <begin position="1"/>
        <end position="22"/>
    </location>
</feature>
<protein>
    <submittedName>
        <fullName evidence="2">Uncharacterized protein</fullName>
    </submittedName>
</protein>
<proteinExistence type="predicted"/>
<dbReference type="Proteomes" id="UP001497512">
    <property type="component" value="Chromosome 15"/>
</dbReference>
<keyword evidence="3" id="KW-1185">Reference proteome</keyword>
<evidence type="ECO:0000313" key="3">
    <source>
        <dbReference type="Proteomes" id="UP001497512"/>
    </source>
</evidence>
<organism evidence="2 3">
    <name type="scientific">Sphagnum troendelagicum</name>
    <dbReference type="NCBI Taxonomy" id="128251"/>
    <lineage>
        <taxon>Eukaryota</taxon>
        <taxon>Viridiplantae</taxon>
        <taxon>Streptophyta</taxon>
        <taxon>Embryophyta</taxon>
        <taxon>Bryophyta</taxon>
        <taxon>Sphagnophytina</taxon>
        <taxon>Sphagnopsida</taxon>
        <taxon>Sphagnales</taxon>
        <taxon>Sphagnaceae</taxon>
        <taxon>Sphagnum</taxon>
    </lineage>
</organism>
<dbReference type="PANTHER" id="PTHR33132:SF135">
    <property type="entry name" value="OS02G0799700 PROTEIN"/>
    <property type="match status" value="1"/>
</dbReference>
<dbReference type="EMBL" id="OZ019907">
    <property type="protein sequence ID" value="CAK9206889.1"/>
    <property type="molecule type" value="Genomic_DNA"/>
</dbReference>
<accession>A0ABP0TWM9</accession>
<evidence type="ECO:0000313" key="2">
    <source>
        <dbReference type="EMBL" id="CAK9206889.1"/>
    </source>
</evidence>
<dbReference type="PANTHER" id="PTHR33132">
    <property type="entry name" value="OSJNBB0118P14.9 PROTEIN"/>
    <property type="match status" value="1"/>
</dbReference>